<evidence type="ECO:0000256" key="2">
    <source>
        <dbReference type="SAM" id="Phobius"/>
    </source>
</evidence>
<gene>
    <name evidence="4" type="ORF">C8E89_101220</name>
</gene>
<dbReference type="EMBL" id="QJJU01000001">
    <property type="protein sequence ID" value="PXX13072.1"/>
    <property type="molecule type" value="Genomic_DNA"/>
</dbReference>
<feature type="compositionally biased region" description="Basic and acidic residues" evidence="1">
    <location>
        <begin position="56"/>
        <end position="65"/>
    </location>
</feature>
<feature type="compositionally biased region" description="Polar residues" evidence="1">
    <location>
        <begin position="95"/>
        <end position="104"/>
    </location>
</feature>
<dbReference type="AlphaFoldDB" id="A0A318HNM8"/>
<feature type="compositionally biased region" description="Basic and acidic residues" evidence="1">
    <location>
        <begin position="73"/>
        <end position="88"/>
    </location>
</feature>
<name>A0A318HNM8_9MYCO</name>
<feature type="chain" id="PRO_5039167440" evidence="3">
    <location>
        <begin position="27"/>
        <end position="319"/>
    </location>
</feature>
<keyword evidence="3" id="KW-0732">Signal</keyword>
<dbReference type="OrthoDB" id="4752821at2"/>
<comment type="caution">
    <text evidence="4">The sequence shown here is derived from an EMBL/GenBank/DDBJ whole genome shotgun (WGS) entry which is preliminary data.</text>
</comment>
<feature type="signal peptide" evidence="3">
    <location>
        <begin position="1"/>
        <end position="26"/>
    </location>
</feature>
<organism evidence="4 5">
    <name type="scientific">Mycolicibacterium moriokaense</name>
    <dbReference type="NCBI Taxonomy" id="39691"/>
    <lineage>
        <taxon>Bacteria</taxon>
        <taxon>Bacillati</taxon>
        <taxon>Actinomycetota</taxon>
        <taxon>Actinomycetes</taxon>
        <taxon>Mycobacteriales</taxon>
        <taxon>Mycobacteriaceae</taxon>
        <taxon>Mycolicibacterium</taxon>
    </lineage>
</organism>
<sequence length="319" mass="31785">MAGSALRLIACAGLLTAGLLMGAASAGIGVADADDSTHGGTEGTSVTSKVEGGSDGARDATKHDPPTSTVGSGRDDIDVKSAVEDNKKNGLPTGSKKSNGTITEPIQHIPRKDESPASGLPNPCLLYTALVIPVQALADVFAAMQPQPAPSPAPGPAFRTREEAPPVADSGGGGGGGVDPVSIGVASEPPVLRAPLLIAPLPIPLPPVAAPVAPLGASATPPVVAVDTVAVGANAPVIRGSLPPTVEQPAEALTPMSGQATRAGYSRYLRTPTAGELAAVALPGVAGMLCLTFGGGCIGYRQANSLRFLRAQDAERFLR</sequence>
<evidence type="ECO:0000313" key="4">
    <source>
        <dbReference type="EMBL" id="PXX13072.1"/>
    </source>
</evidence>
<feature type="region of interest" description="Disordered" evidence="1">
    <location>
        <begin position="147"/>
        <end position="182"/>
    </location>
</feature>
<reference evidence="4 5" key="2">
    <citation type="submission" date="2018-06" db="EMBL/GenBank/DDBJ databases">
        <title>Sequencing of bacterial isolates from soil warming experiment in Harvard Forest, Massachusetts, USA.</title>
        <authorList>
            <person name="Deangelis K.PhD."/>
        </authorList>
    </citation>
    <scope>NUCLEOTIDE SEQUENCE [LARGE SCALE GENOMIC DNA]</scope>
    <source>
        <strain evidence="4 5">GAS496</strain>
    </source>
</reference>
<keyword evidence="2" id="KW-0812">Transmembrane</keyword>
<evidence type="ECO:0000256" key="1">
    <source>
        <dbReference type="SAM" id="MobiDB-lite"/>
    </source>
</evidence>
<feature type="transmembrane region" description="Helical" evidence="2">
    <location>
        <begin position="277"/>
        <end position="300"/>
    </location>
</feature>
<reference evidence="5" key="1">
    <citation type="submission" date="2018-05" db="EMBL/GenBank/DDBJ databases">
        <authorList>
            <person name="Deangelis K."/>
            <person name="Huntemann M."/>
            <person name="Clum A."/>
            <person name="Pillay M."/>
            <person name="Palaniappan K."/>
            <person name="Varghese N."/>
            <person name="Mikhailova N."/>
            <person name="Stamatis D."/>
            <person name="Reddy T."/>
            <person name="Daum C."/>
            <person name="Shapiro N."/>
            <person name="Ivanova N."/>
            <person name="Kyrpides N."/>
            <person name="Woyke T."/>
        </authorList>
    </citation>
    <scope>NUCLEOTIDE SEQUENCE [LARGE SCALE GENOMIC DNA]</scope>
    <source>
        <strain evidence="5">GAS496</strain>
    </source>
</reference>
<keyword evidence="2" id="KW-1133">Transmembrane helix</keyword>
<evidence type="ECO:0000256" key="3">
    <source>
        <dbReference type="SAM" id="SignalP"/>
    </source>
</evidence>
<keyword evidence="2" id="KW-0472">Membrane</keyword>
<keyword evidence="5" id="KW-1185">Reference proteome</keyword>
<accession>A0A318HNM8</accession>
<proteinExistence type="predicted"/>
<dbReference type="Proteomes" id="UP000247781">
    <property type="component" value="Unassembled WGS sequence"/>
</dbReference>
<evidence type="ECO:0000313" key="5">
    <source>
        <dbReference type="Proteomes" id="UP000247781"/>
    </source>
</evidence>
<feature type="region of interest" description="Disordered" evidence="1">
    <location>
        <begin position="34"/>
        <end position="118"/>
    </location>
</feature>
<protein>
    <submittedName>
        <fullName evidence="4">Uncharacterized protein</fullName>
    </submittedName>
</protein>
<dbReference type="RefSeq" id="WP_110314227.1">
    <property type="nucleotide sequence ID" value="NZ_QJJU01000001.1"/>
</dbReference>